<dbReference type="AlphaFoldDB" id="A0A2A4FTA7"/>
<keyword evidence="1" id="KW-0812">Transmembrane</keyword>
<feature type="transmembrane region" description="Helical" evidence="1">
    <location>
        <begin position="209"/>
        <end position="226"/>
    </location>
</feature>
<reference evidence="3 4" key="1">
    <citation type="submission" date="2017-09" db="EMBL/GenBank/DDBJ databases">
        <title>The Catabolism of 3,6-Dichlorosalicylic acid is Initiated by the Cytochrome P450 Monooxygenase DsmABC in Rhizorhabdus dicambivorans Ndbn-20.</title>
        <authorList>
            <person name="Na L."/>
        </authorList>
    </citation>
    <scope>NUCLEOTIDE SEQUENCE [LARGE SCALE GENOMIC DNA]</scope>
    <source>
        <strain evidence="3 4">Ndbn-20m</strain>
    </source>
</reference>
<feature type="transmembrane region" description="Helical" evidence="1">
    <location>
        <begin position="289"/>
        <end position="307"/>
    </location>
</feature>
<keyword evidence="3" id="KW-0012">Acyltransferase</keyword>
<protein>
    <submittedName>
        <fullName evidence="3">Acyltransferase</fullName>
    </submittedName>
</protein>
<feature type="transmembrane region" description="Helical" evidence="1">
    <location>
        <begin position="238"/>
        <end position="255"/>
    </location>
</feature>
<dbReference type="Proteomes" id="UP000218934">
    <property type="component" value="Unassembled WGS sequence"/>
</dbReference>
<feature type="transmembrane region" description="Helical" evidence="1">
    <location>
        <begin position="12"/>
        <end position="27"/>
    </location>
</feature>
<dbReference type="OrthoDB" id="9767863at2"/>
<evidence type="ECO:0000256" key="1">
    <source>
        <dbReference type="SAM" id="Phobius"/>
    </source>
</evidence>
<dbReference type="RefSeq" id="WP_066964378.1">
    <property type="nucleotide sequence ID" value="NZ_CP023449.1"/>
</dbReference>
<dbReference type="GO" id="GO:0016747">
    <property type="term" value="F:acyltransferase activity, transferring groups other than amino-acyl groups"/>
    <property type="evidence" value="ECO:0007669"/>
    <property type="project" value="InterPro"/>
</dbReference>
<sequence>MASAHSRNNIGFLRLLFASGVILTHVHEQWGQAPPSPDLLQSITGNGLTISALCVDAFFLLSGYLIVQSMQHSATAGDYFAKRILRIFPAFIVAFVASLLIVPALYGHSPSPWQGWRVLILQRPEGFYEGAAWIEPNSPMWTISYEFRCYILVALLGSAGWLAKRKLVLRGAVFFFLLFCFCNLPPVYWRVEQFRFPPIVDMTLGSPYPTIRFLATFGFGASAYLYREELDRIIRGRTAAAAAAIFAVAVFYRPIAESSAILFGGVALFWLALHARLGRLQAINDRFDISYGTYLYGWPLGILLSFAGLGFAAYSAATLFAAWAAGAISWVLVEKPAKGLKRRLAPKRTALDTGA</sequence>
<keyword evidence="4" id="KW-1185">Reference proteome</keyword>
<keyword evidence="1" id="KW-1133">Transmembrane helix</keyword>
<evidence type="ECO:0000313" key="3">
    <source>
        <dbReference type="EMBL" id="PCE41643.1"/>
    </source>
</evidence>
<dbReference type="PANTHER" id="PTHR23028">
    <property type="entry name" value="ACETYLTRANSFERASE"/>
    <property type="match status" value="1"/>
</dbReference>
<feature type="domain" description="Acyltransferase 3" evidence="2">
    <location>
        <begin position="9"/>
        <end position="332"/>
    </location>
</feature>
<keyword evidence="3" id="KW-0808">Transferase</keyword>
<feature type="transmembrane region" description="Helical" evidence="1">
    <location>
        <begin position="47"/>
        <end position="67"/>
    </location>
</feature>
<feature type="transmembrane region" description="Helical" evidence="1">
    <location>
        <begin position="167"/>
        <end position="189"/>
    </location>
</feature>
<feature type="transmembrane region" description="Helical" evidence="1">
    <location>
        <begin position="313"/>
        <end position="333"/>
    </location>
</feature>
<dbReference type="PANTHER" id="PTHR23028:SF53">
    <property type="entry name" value="ACYL_TRANSF_3 DOMAIN-CONTAINING PROTEIN"/>
    <property type="match status" value="1"/>
</dbReference>
<feature type="transmembrane region" description="Helical" evidence="1">
    <location>
        <begin position="87"/>
        <end position="106"/>
    </location>
</feature>
<organism evidence="3 4">
    <name type="scientific">Rhizorhabdus dicambivorans</name>
    <dbReference type="NCBI Taxonomy" id="1850238"/>
    <lineage>
        <taxon>Bacteria</taxon>
        <taxon>Pseudomonadati</taxon>
        <taxon>Pseudomonadota</taxon>
        <taxon>Alphaproteobacteria</taxon>
        <taxon>Sphingomonadales</taxon>
        <taxon>Sphingomonadaceae</taxon>
        <taxon>Rhizorhabdus</taxon>
    </lineage>
</organism>
<accession>A0A2A4FTA7</accession>
<dbReference type="GO" id="GO:0016020">
    <property type="term" value="C:membrane"/>
    <property type="evidence" value="ECO:0007669"/>
    <property type="project" value="TreeGrafter"/>
</dbReference>
<evidence type="ECO:0000313" key="4">
    <source>
        <dbReference type="Proteomes" id="UP000218934"/>
    </source>
</evidence>
<keyword evidence="1" id="KW-0472">Membrane</keyword>
<proteinExistence type="predicted"/>
<evidence type="ECO:0000259" key="2">
    <source>
        <dbReference type="Pfam" id="PF01757"/>
    </source>
</evidence>
<feature type="transmembrane region" description="Helical" evidence="1">
    <location>
        <begin position="143"/>
        <end position="162"/>
    </location>
</feature>
<feature type="transmembrane region" description="Helical" evidence="1">
    <location>
        <begin position="261"/>
        <end position="277"/>
    </location>
</feature>
<comment type="caution">
    <text evidence="3">The sequence shown here is derived from an EMBL/GenBank/DDBJ whole genome shotgun (WGS) entry which is preliminary data.</text>
</comment>
<dbReference type="EMBL" id="NWUF01000013">
    <property type="protein sequence ID" value="PCE41643.1"/>
    <property type="molecule type" value="Genomic_DNA"/>
</dbReference>
<dbReference type="KEGG" id="rdi:CMV14_09155"/>
<dbReference type="GO" id="GO:0009103">
    <property type="term" value="P:lipopolysaccharide biosynthetic process"/>
    <property type="evidence" value="ECO:0007669"/>
    <property type="project" value="TreeGrafter"/>
</dbReference>
<gene>
    <name evidence="3" type="ORF">COO09_14080</name>
</gene>
<dbReference type="InterPro" id="IPR002656">
    <property type="entry name" value="Acyl_transf_3_dom"/>
</dbReference>
<dbReference type="Pfam" id="PF01757">
    <property type="entry name" value="Acyl_transf_3"/>
    <property type="match status" value="1"/>
</dbReference>
<name>A0A2A4FTA7_9SPHN</name>
<dbReference type="InterPro" id="IPR050879">
    <property type="entry name" value="Acyltransferase_3"/>
</dbReference>